<sequence length="386" mass="44679">MGCCRKDKQKTATKKKNDKTKTIQATKVEKKKSTTNNKEKTIIDDKKHEIVAKLIEQTKENTIQQKPPSSSSTDDNILSTDNISPVRTFDDLKSSLERHTKPISILLFHGQYCPFSKRTIPDLRRWARDNKDRIYLYEANVEQAINLVEYYHVRTIPTLLAFEEKNLLMPIWKRTASNVLSTIETAEPMEIESEPDQLEEILQRKLNDSNRKIDRSYSIKSLASSQHSSYAWNQSVPSVENKSQTTESITEYHGRMVSRTAFSITSSENLLKKKFGLNEYFNEKKSLDDSTQQIHLSKSNEIFYQKHYNNPDEDRLSSSSSFDRFSTLIYPYAKNAIAHPFNQEEKLCILYFGPNRCRGFEDNLLLNKTSSKLSLLTLKSHVLIED</sequence>
<comment type="caution">
    <text evidence="3">The sequence shown here is derived from an EMBL/GenBank/DDBJ whole genome shotgun (WGS) entry which is preliminary data.</text>
</comment>
<dbReference type="SUPFAM" id="SSF52833">
    <property type="entry name" value="Thioredoxin-like"/>
    <property type="match status" value="1"/>
</dbReference>
<dbReference type="InterPro" id="IPR036249">
    <property type="entry name" value="Thioredoxin-like_sf"/>
</dbReference>
<dbReference type="InterPro" id="IPR013766">
    <property type="entry name" value="Thioredoxin_domain"/>
</dbReference>
<feature type="compositionally biased region" description="Basic and acidic residues" evidence="1">
    <location>
        <begin position="1"/>
        <end position="10"/>
    </location>
</feature>
<name>A0A814EK53_ADIRI</name>
<evidence type="ECO:0000256" key="1">
    <source>
        <dbReference type="SAM" id="MobiDB-lite"/>
    </source>
</evidence>
<reference evidence="3" key="1">
    <citation type="submission" date="2021-02" db="EMBL/GenBank/DDBJ databases">
        <authorList>
            <person name="Nowell W R."/>
        </authorList>
    </citation>
    <scope>NUCLEOTIDE SEQUENCE</scope>
</reference>
<proteinExistence type="predicted"/>
<accession>A0A814EK53</accession>
<dbReference type="EMBL" id="CAJNOJ010000052">
    <property type="protein sequence ID" value="CAF0969071.1"/>
    <property type="molecule type" value="Genomic_DNA"/>
</dbReference>
<dbReference type="Proteomes" id="UP000663852">
    <property type="component" value="Unassembled WGS sequence"/>
</dbReference>
<dbReference type="AlphaFoldDB" id="A0A814EK53"/>
<feature type="domain" description="Thioredoxin" evidence="2">
    <location>
        <begin position="61"/>
        <end position="207"/>
    </location>
</feature>
<gene>
    <name evidence="3" type="ORF">EDS130_LOCUS13273</name>
</gene>
<dbReference type="OrthoDB" id="10012016at2759"/>
<evidence type="ECO:0000259" key="2">
    <source>
        <dbReference type="PROSITE" id="PS51352"/>
    </source>
</evidence>
<feature type="compositionally biased region" description="Polar residues" evidence="1">
    <location>
        <begin position="60"/>
        <end position="79"/>
    </location>
</feature>
<feature type="region of interest" description="Disordered" evidence="1">
    <location>
        <begin position="1"/>
        <end position="41"/>
    </location>
</feature>
<organism evidence="3 4">
    <name type="scientific">Adineta ricciae</name>
    <name type="common">Rotifer</name>
    <dbReference type="NCBI Taxonomy" id="249248"/>
    <lineage>
        <taxon>Eukaryota</taxon>
        <taxon>Metazoa</taxon>
        <taxon>Spiralia</taxon>
        <taxon>Gnathifera</taxon>
        <taxon>Rotifera</taxon>
        <taxon>Eurotatoria</taxon>
        <taxon>Bdelloidea</taxon>
        <taxon>Adinetida</taxon>
        <taxon>Adinetidae</taxon>
        <taxon>Adineta</taxon>
    </lineage>
</organism>
<feature type="compositionally biased region" description="Basic and acidic residues" evidence="1">
    <location>
        <begin position="27"/>
        <end position="41"/>
    </location>
</feature>
<dbReference type="PROSITE" id="PS51352">
    <property type="entry name" value="THIOREDOXIN_2"/>
    <property type="match status" value="1"/>
</dbReference>
<protein>
    <recommendedName>
        <fullName evidence="2">Thioredoxin domain-containing protein</fullName>
    </recommendedName>
</protein>
<dbReference type="Gene3D" id="3.40.30.10">
    <property type="entry name" value="Glutaredoxin"/>
    <property type="match status" value="1"/>
</dbReference>
<feature type="region of interest" description="Disordered" evidence="1">
    <location>
        <begin position="58"/>
        <end position="79"/>
    </location>
</feature>
<evidence type="ECO:0000313" key="4">
    <source>
        <dbReference type="Proteomes" id="UP000663852"/>
    </source>
</evidence>
<evidence type="ECO:0000313" key="3">
    <source>
        <dbReference type="EMBL" id="CAF0969071.1"/>
    </source>
</evidence>